<proteinExistence type="predicted"/>
<evidence type="ECO:0008006" key="5">
    <source>
        <dbReference type="Google" id="ProtNLM"/>
    </source>
</evidence>
<dbReference type="AlphaFoldDB" id="A0A9W4MJL0"/>
<gene>
    <name evidence="3" type="ORF">SBRY_70006</name>
</gene>
<evidence type="ECO:0000256" key="2">
    <source>
        <dbReference type="SAM" id="SignalP"/>
    </source>
</evidence>
<dbReference type="PROSITE" id="PS51257">
    <property type="entry name" value="PROKAR_LIPOPROTEIN"/>
    <property type="match status" value="1"/>
</dbReference>
<sequence length="213" mass="22215">MTFRRPLPALALLACAALAAGCGGGSSAADGTAKAKQLRVAVATTYWTVRPALPATLDTPDGRGAFTRCADSEPDGKGAVRYGIEDYLQPRDGSVTMAQLLAEVQGALGPQGWTFTPVDIPEASMPDPQREPLHGWAAHQGAVTLRLTLHDRSGGEPGAGYLDVLSGCRTFGKAQPQLLAAYRNGSSRDSYRPTAASPRPVPTGFPTTPGQSQ</sequence>
<feature type="signal peptide" evidence="2">
    <location>
        <begin position="1"/>
        <end position="19"/>
    </location>
</feature>
<keyword evidence="2" id="KW-0732">Signal</keyword>
<dbReference type="EMBL" id="CAJVAX010000021">
    <property type="protein sequence ID" value="CAG7655078.1"/>
    <property type="molecule type" value="Genomic_DNA"/>
</dbReference>
<dbReference type="RefSeq" id="WP_205047401.1">
    <property type="nucleotide sequence ID" value="NZ_CAJVAX010000021.1"/>
</dbReference>
<reference evidence="3" key="1">
    <citation type="submission" date="2021-06" db="EMBL/GenBank/DDBJ databases">
        <authorList>
            <person name="Arsene-Ploetze F."/>
        </authorList>
    </citation>
    <scope>NUCLEOTIDE SEQUENCE</scope>
    <source>
        <strain evidence="3">SBRY1</strain>
    </source>
</reference>
<name>A0A9W4MJL0_9ACTN</name>
<feature type="chain" id="PRO_5040828892" description="Lipoprotein" evidence="2">
    <location>
        <begin position="20"/>
        <end position="213"/>
    </location>
</feature>
<dbReference type="Proteomes" id="UP001153328">
    <property type="component" value="Unassembled WGS sequence"/>
</dbReference>
<protein>
    <recommendedName>
        <fullName evidence="5">Lipoprotein</fullName>
    </recommendedName>
</protein>
<comment type="caution">
    <text evidence="3">The sequence shown here is derived from an EMBL/GenBank/DDBJ whole genome shotgun (WGS) entry which is preliminary data.</text>
</comment>
<accession>A0A9W4MJL0</accession>
<evidence type="ECO:0000313" key="3">
    <source>
        <dbReference type="EMBL" id="CAG7655078.1"/>
    </source>
</evidence>
<evidence type="ECO:0000256" key="1">
    <source>
        <dbReference type="SAM" id="MobiDB-lite"/>
    </source>
</evidence>
<feature type="region of interest" description="Disordered" evidence="1">
    <location>
        <begin position="183"/>
        <end position="213"/>
    </location>
</feature>
<keyword evidence="4" id="KW-1185">Reference proteome</keyword>
<evidence type="ECO:0000313" key="4">
    <source>
        <dbReference type="Proteomes" id="UP001153328"/>
    </source>
</evidence>
<organism evidence="3 4">
    <name type="scientific">Actinacidiphila bryophytorum</name>
    <dbReference type="NCBI Taxonomy" id="1436133"/>
    <lineage>
        <taxon>Bacteria</taxon>
        <taxon>Bacillati</taxon>
        <taxon>Actinomycetota</taxon>
        <taxon>Actinomycetes</taxon>
        <taxon>Kitasatosporales</taxon>
        <taxon>Streptomycetaceae</taxon>
        <taxon>Actinacidiphila</taxon>
    </lineage>
</organism>